<evidence type="ECO:0000313" key="3">
    <source>
        <dbReference type="Proteomes" id="UP000325081"/>
    </source>
</evidence>
<keyword evidence="3" id="KW-1185">Reference proteome</keyword>
<gene>
    <name evidence="2" type="ORF">STAS_34054</name>
</gene>
<sequence>MSLGGRSDSLAFPNGENAGGVLSSPQPHPFHKRRLDERNLWSPYTDGFCKDGGGCKFGLPGAVRSQNGHHVGGFAARKLPRFFFGCRNDAVLADSLSKTSGATCVQFGCPVFVNDVISVNCGALYLTCDCGFVRPMNVLQIRLIHRLSNASAKGQRSDESNGCYKKRNMTLPPSKAARDFEAKMKLPEFPEVVWLVRDVMAGYQTFSLVGDLCRGSTCIPNASSFKRLLFMHDGAHDYVLALSYCYRGGIVGFMITRDLNDYVCCNQLDLFTFERSRLQLLFSSSCIKRHELENGLPTRIHLCRRGYRRRPLSVSRTSRSEHPDQAPTPFLLVRRRPIM</sequence>
<organism evidence="2 3">
    <name type="scientific">Striga asiatica</name>
    <name type="common">Asiatic witchweed</name>
    <name type="synonym">Buchnera asiatica</name>
    <dbReference type="NCBI Taxonomy" id="4170"/>
    <lineage>
        <taxon>Eukaryota</taxon>
        <taxon>Viridiplantae</taxon>
        <taxon>Streptophyta</taxon>
        <taxon>Embryophyta</taxon>
        <taxon>Tracheophyta</taxon>
        <taxon>Spermatophyta</taxon>
        <taxon>Magnoliopsida</taxon>
        <taxon>eudicotyledons</taxon>
        <taxon>Gunneridae</taxon>
        <taxon>Pentapetalae</taxon>
        <taxon>asterids</taxon>
        <taxon>lamiids</taxon>
        <taxon>Lamiales</taxon>
        <taxon>Orobanchaceae</taxon>
        <taxon>Buchnereae</taxon>
        <taxon>Striga</taxon>
    </lineage>
</organism>
<dbReference type="EMBL" id="BKCP01012625">
    <property type="protein sequence ID" value="GER56330.1"/>
    <property type="molecule type" value="Genomic_DNA"/>
</dbReference>
<feature type="region of interest" description="Disordered" evidence="1">
    <location>
        <begin position="1"/>
        <end position="29"/>
    </location>
</feature>
<dbReference type="GO" id="GO:0016740">
    <property type="term" value="F:transferase activity"/>
    <property type="evidence" value="ECO:0007669"/>
    <property type="project" value="UniProtKB-KW"/>
</dbReference>
<proteinExistence type="predicted"/>
<keyword evidence="2" id="KW-0808">Transferase</keyword>
<name>A0A5A7RGN7_STRAF</name>
<reference evidence="3" key="1">
    <citation type="journal article" date="2019" name="Curr. Biol.">
        <title>Genome Sequence of Striga asiatica Provides Insight into the Evolution of Plant Parasitism.</title>
        <authorList>
            <person name="Yoshida S."/>
            <person name="Kim S."/>
            <person name="Wafula E.K."/>
            <person name="Tanskanen J."/>
            <person name="Kim Y.M."/>
            <person name="Honaas L."/>
            <person name="Yang Z."/>
            <person name="Spallek T."/>
            <person name="Conn C.E."/>
            <person name="Ichihashi Y."/>
            <person name="Cheong K."/>
            <person name="Cui S."/>
            <person name="Der J.P."/>
            <person name="Gundlach H."/>
            <person name="Jiao Y."/>
            <person name="Hori C."/>
            <person name="Ishida J.K."/>
            <person name="Kasahara H."/>
            <person name="Kiba T."/>
            <person name="Kim M.S."/>
            <person name="Koo N."/>
            <person name="Laohavisit A."/>
            <person name="Lee Y.H."/>
            <person name="Lumba S."/>
            <person name="McCourt P."/>
            <person name="Mortimer J.C."/>
            <person name="Mutuku J.M."/>
            <person name="Nomura T."/>
            <person name="Sasaki-Sekimoto Y."/>
            <person name="Seto Y."/>
            <person name="Wang Y."/>
            <person name="Wakatake T."/>
            <person name="Sakakibara H."/>
            <person name="Demura T."/>
            <person name="Yamaguchi S."/>
            <person name="Yoneyama K."/>
            <person name="Manabe R.I."/>
            <person name="Nelson D.C."/>
            <person name="Schulman A.H."/>
            <person name="Timko M.P."/>
            <person name="dePamphilis C.W."/>
            <person name="Choi D."/>
            <person name="Shirasu K."/>
        </authorList>
    </citation>
    <scope>NUCLEOTIDE SEQUENCE [LARGE SCALE GENOMIC DNA]</scope>
    <source>
        <strain evidence="3">cv. UVA1</strain>
    </source>
</reference>
<protein>
    <submittedName>
        <fullName evidence="2">GLN phosphoribosyl pyrophosphate amidotransferase2</fullName>
    </submittedName>
</protein>
<dbReference type="AlphaFoldDB" id="A0A5A7RGN7"/>
<accession>A0A5A7RGN7</accession>
<evidence type="ECO:0000256" key="1">
    <source>
        <dbReference type="SAM" id="MobiDB-lite"/>
    </source>
</evidence>
<dbReference type="Proteomes" id="UP000325081">
    <property type="component" value="Unassembled WGS sequence"/>
</dbReference>
<evidence type="ECO:0000313" key="2">
    <source>
        <dbReference type="EMBL" id="GER56330.1"/>
    </source>
</evidence>
<comment type="caution">
    <text evidence="2">The sequence shown here is derived from an EMBL/GenBank/DDBJ whole genome shotgun (WGS) entry which is preliminary data.</text>
</comment>